<evidence type="ECO:0000313" key="2">
    <source>
        <dbReference type="EMBL" id="GAA2775660.1"/>
    </source>
</evidence>
<keyword evidence="3" id="KW-1185">Reference proteome</keyword>
<reference evidence="3" key="1">
    <citation type="journal article" date="2019" name="Int. J. Syst. Evol. Microbiol.">
        <title>The Global Catalogue of Microorganisms (GCM) 10K type strain sequencing project: providing services to taxonomists for standard genome sequencing and annotation.</title>
        <authorList>
            <consortium name="The Broad Institute Genomics Platform"/>
            <consortium name="The Broad Institute Genome Sequencing Center for Infectious Disease"/>
            <person name="Wu L."/>
            <person name="Ma J."/>
        </authorList>
    </citation>
    <scope>NUCLEOTIDE SEQUENCE [LARGE SCALE GENOMIC DNA]</scope>
    <source>
        <strain evidence="3">JCM 11574</strain>
    </source>
</reference>
<evidence type="ECO:0008006" key="4">
    <source>
        <dbReference type="Google" id="ProtNLM"/>
    </source>
</evidence>
<dbReference type="Proteomes" id="UP001500893">
    <property type="component" value="Unassembled WGS sequence"/>
</dbReference>
<protein>
    <recommendedName>
        <fullName evidence="4">Transposase</fullName>
    </recommendedName>
</protein>
<feature type="region of interest" description="Disordered" evidence="1">
    <location>
        <begin position="54"/>
        <end position="78"/>
    </location>
</feature>
<dbReference type="EMBL" id="BAAAVM010000121">
    <property type="protein sequence ID" value="GAA2775660.1"/>
    <property type="molecule type" value="Genomic_DNA"/>
</dbReference>
<dbReference type="RefSeq" id="WP_345058367.1">
    <property type="nucleotide sequence ID" value="NZ_BAAAVM010000121.1"/>
</dbReference>
<evidence type="ECO:0000313" key="3">
    <source>
        <dbReference type="Proteomes" id="UP001500893"/>
    </source>
</evidence>
<proteinExistence type="predicted"/>
<sequence>MAHDAEQYEELDTVERCTNRIRAWRGLATRHDKTPASHTAELRLRGSVIWMRSLTRGPRSRRPAGKPDAATAQVRPAR</sequence>
<evidence type="ECO:0000256" key="1">
    <source>
        <dbReference type="SAM" id="MobiDB-lite"/>
    </source>
</evidence>
<comment type="caution">
    <text evidence="2">The sequence shown here is derived from an EMBL/GenBank/DDBJ whole genome shotgun (WGS) entry which is preliminary data.</text>
</comment>
<organism evidence="2 3">
    <name type="scientific">Streptomyces rameus</name>
    <dbReference type="NCBI Taxonomy" id="68261"/>
    <lineage>
        <taxon>Bacteria</taxon>
        <taxon>Bacillati</taxon>
        <taxon>Actinomycetota</taxon>
        <taxon>Actinomycetes</taxon>
        <taxon>Kitasatosporales</taxon>
        <taxon>Streptomycetaceae</taxon>
        <taxon>Streptomyces</taxon>
    </lineage>
</organism>
<accession>A0ABP6HJL8</accession>
<name>A0ABP6HJL8_9ACTN</name>
<gene>
    <name evidence="2" type="ORF">GCM10010521_62730</name>
</gene>